<keyword evidence="2 4" id="KW-0040">ANK repeat</keyword>
<evidence type="ECO:0000256" key="4">
    <source>
        <dbReference type="PROSITE-ProRule" id="PRU00023"/>
    </source>
</evidence>
<dbReference type="AlphaFoldDB" id="A0A3P9AHA7"/>
<evidence type="ECO:0000313" key="6">
    <source>
        <dbReference type="Proteomes" id="UP000265140"/>
    </source>
</evidence>
<dbReference type="InterPro" id="IPR036770">
    <property type="entry name" value="Ankyrin_rpt-contain_sf"/>
</dbReference>
<dbReference type="Ensembl" id="ENSELUT00000103339.1">
    <property type="protein sequence ID" value="ENSELUP00000085428.1"/>
    <property type="gene ID" value="ENSELUG00000020397.3"/>
</dbReference>
<organism evidence="5 6">
    <name type="scientific">Esox lucius</name>
    <name type="common">Northern pike</name>
    <dbReference type="NCBI Taxonomy" id="8010"/>
    <lineage>
        <taxon>Eukaryota</taxon>
        <taxon>Metazoa</taxon>
        <taxon>Chordata</taxon>
        <taxon>Craniata</taxon>
        <taxon>Vertebrata</taxon>
        <taxon>Euteleostomi</taxon>
        <taxon>Actinopterygii</taxon>
        <taxon>Neopterygii</taxon>
        <taxon>Teleostei</taxon>
        <taxon>Protacanthopterygii</taxon>
        <taxon>Esociformes</taxon>
        <taxon>Esocidae</taxon>
        <taxon>Esox</taxon>
    </lineage>
</organism>
<dbReference type="SUPFAM" id="SSF48403">
    <property type="entry name" value="Ankyrin repeat"/>
    <property type="match status" value="1"/>
</dbReference>
<dbReference type="GeneTree" id="ENSGT00950000183003"/>
<dbReference type="PROSITE" id="PS50297">
    <property type="entry name" value="ANK_REP_REGION"/>
    <property type="match status" value="1"/>
</dbReference>
<dbReference type="Gene3D" id="1.25.40.20">
    <property type="entry name" value="Ankyrin repeat-containing domain"/>
    <property type="match status" value="1"/>
</dbReference>
<dbReference type="Pfam" id="PF12796">
    <property type="entry name" value="Ank_2"/>
    <property type="match status" value="1"/>
</dbReference>
<dbReference type="RefSeq" id="XP_010894494.1">
    <property type="nucleotide sequence ID" value="XM_010896192.3"/>
</dbReference>
<name>A0A3P9AHA7_ESOLU</name>
<dbReference type="OMA" id="QRQPEVC"/>
<dbReference type="Ensembl" id="ENSELUT00000031950.3">
    <property type="protein sequence ID" value="ENSELUP00000040070.1"/>
    <property type="gene ID" value="ENSELUG00000020397.3"/>
</dbReference>
<dbReference type="CTD" id="347454"/>
<reference evidence="6" key="1">
    <citation type="journal article" date="2014" name="PLoS ONE">
        <title>The genome and linkage map of the northern pike (Esox lucius): conserved synteny revealed between the salmonid sister group and the Neoteleostei.</title>
        <authorList>
            <person name="Rondeau E.B."/>
            <person name="Minkley D.R."/>
            <person name="Leong J.S."/>
            <person name="Messmer A.M."/>
            <person name="Jantzen J.R."/>
            <person name="von Schalburg K.R."/>
            <person name="Lemon C."/>
            <person name="Bird N.H."/>
            <person name="Koop B.F."/>
        </authorList>
    </citation>
    <scope>NUCLEOTIDE SEQUENCE</scope>
</reference>
<reference evidence="5" key="3">
    <citation type="submission" date="2025-05" db="UniProtKB">
        <authorList>
            <consortium name="Ensembl"/>
        </authorList>
    </citation>
    <scope>IDENTIFICATION</scope>
</reference>
<comment type="similarity">
    <text evidence="3">Belongs to the SOWAH family.</text>
</comment>
<dbReference type="PANTHER" id="PTHR14491">
    <property type="entry name" value="SOSONDOWAH, ISOFORM G"/>
    <property type="match status" value="1"/>
</dbReference>
<dbReference type="RefSeq" id="XP_010894486.1">
    <property type="nucleotide sequence ID" value="XM_010896184.3"/>
</dbReference>
<keyword evidence="6" id="KW-1185">Reference proteome</keyword>
<protein>
    <submittedName>
        <fullName evidence="5">Uncharacterized protein</fullName>
    </submittedName>
</protein>
<evidence type="ECO:0000256" key="3">
    <source>
        <dbReference type="ARBA" id="ARBA00038122"/>
    </source>
</evidence>
<dbReference type="STRING" id="8010.ENSELUP00000040070"/>
<evidence type="ECO:0000256" key="2">
    <source>
        <dbReference type="ARBA" id="ARBA00023043"/>
    </source>
</evidence>
<dbReference type="OrthoDB" id="60433at2759"/>
<dbReference type="InParanoid" id="A0A3P9AHA7"/>
<dbReference type="KEGG" id="els:105025481"/>
<dbReference type="PROSITE" id="PS50088">
    <property type="entry name" value="ANK_REPEAT"/>
    <property type="match status" value="1"/>
</dbReference>
<dbReference type="Proteomes" id="UP000265140">
    <property type="component" value="Chromosome 4"/>
</dbReference>
<dbReference type="PANTHER" id="PTHR14491:SF8">
    <property type="entry name" value="ANKYRIN REPEAT DOMAIN-CONTAINING PROTEIN SOWAHD"/>
    <property type="match status" value="1"/>
</dbReference>
<accession>A0A3P9AHA7</accession>
<reference evidence="5 6" key="2">
    <citation type="submission" date="2020-02" db="EMBL/GenBank/DDBJ databases">
        <title>Esox lucius (northern pike) genome, fEsoLuc1, primary haplotype.</title>
        <authorList>
            <person name="Myers G."/>
            <person name="Karagic N."/>
            <person name="Meyer A."/>
            <person name="Pippel M."/>
            <person name="Reichard M."/>
            <person name="Winkler S."/>
            <person name="Tracey A."/>
            <person name="Sims Y."/>
            <person name="Howe K."/>
            <person name="Rhie A."/>
            <person name="Formenti G."/>
            <person name="Durbin R."/>
            <person name="Fedrigo O."/>
            <person name="Jarvis E.D."/>
        </authorList>
    </citation>
    <scope>NUCLEOTIDE SEQUENCE [LARGE SCALE GENOMIC DNA]</scope>
</reference>
<dbReference type="GeneID" id="105025481"/>
<gene>
    <name evidence="5" type="primary">SOWAHD</name>
</gene>
<evidence type="ECO:0000313" key="5">
    <source>
        <dbReference type="Ensembl" id="ENSELUP00000040070.1"/>
    </source>
</evidence>
<feature type="repeat" description="ANK" evidence="4">
    <location>
        <begin position="223"/>
        <end position="256"/>
    </location>
</feature>
<sequence>MFNISVHEQSENSASHLQLLQGGGALEPGFEPKNNNGQDSHVKRCEQTNVFDRLSRVGVRAFSSAYASARRSRLQRQPEVCETSSSEPQRLLVDAPDRASITPAMRKRYLKELLLSNSSGGFASVVSSNGSCASPGDFYEEDEVLVLSPMEHEWMLDVVDGNYETIIKYLSEDSSLLTRKDFVSGFTVLHWLAKNGRDEILLKLLRHAEKEGIFVDVNLKGSGGLTPLHVAAIHSQFMVIKILVGAFGAKIDAMDYSGRRAWQYLKGNAPKEMRELLGTWDDEHFSVGHLNTNNNRTCSSTVSKSESIVDERDQPVYCDRTWRNGSWRGSLKNLWSPFLTLLNKS</sequence>
<dbReference type="SMART" id="SM00248">
    <property type="entry name" value="ANK"/>
    <property type="match status" value="2"/>
</dbReference>
<proteinExistence type="inferred from homology"/>
<dbReference type="Bgee" id="ENSELUG00000020397">
    <property type="expression patterns" value="Expressed in spleen and 14 other cell types or tissues"/>
</dbReference>
<keyword evidence="1" id="KW-0677">Repeat</keyword>
<evidence type="ECO:0000256" key="1">
    <source>
        <dbReference type="ARBA" id="ARBA00022737"/>
    </source>
</evidence>
<dbReference type="InterPro" id="IPR002110">
    <property type="entry name" value="Ankyrin_rpt"/>
</dbReference>